<sequence>MGLENRMAQFPDLEPNYERHRAPKIASGEVWMWIRLLVGRPTWRQHPAWPFQDEDRRPKVAFLWEVTPSPVVGRRNWAYYNYTNEMDYLQPDHVEWIPYESQEIAELGINAMCNIELEMNTLRCPLICFYAVEYQLCHRVMRQFGRRQTILQRFSTNIDLHKLYDSVAGSWRHGWDAGPTMLSNHLDGPSRGQVEEWLKRVNKRERRRKRRSKWSSVPPSCRTLHSHHRGHLDHSARELLFPTGGTLPISLALQGVGRSLSLWMDVVVMELDVYGFWMDGWLCLWMDGCICL</sequence>
<dbReference type="EMBL" id="DQ011607">
    <property type="protein sequence ID" value="AAZ06250.1"/>
    <property type="molecule type" value="Genomic_DNA"/>
</dbReference>
<reference evidence="3" key="1">
    <citation type="journal article" date="2006" name="Nature">
        <title>Sub1A is an ethylene-response-factor-like gene that confers submergence tolerance to rice.</title>
        <authorList>
            <person name="Xu K."/>
            <person name="Xu X."/>
            <person name="Fukao T."/>
            <person name="Canlas P."/>
            <person name="Maghirang-Rodriguez R."/>
            <person name="Heuer S."/>
            <person name="Ismail A.M."/>
            <person name="Bailey-Serres J."/>
            <person name="Ronald P.C."/>
            <person name="Mackill D.J."/>
        </authorList>
    </citation>
    <scope>NUCLEOTIDE SEQUENCE</scope>
</reference>
<dbReference type="AlphaFoldDB" id="Q0P168"/>
<dbReference type="PANTHER" id="PTHR46033:SF71">
    <property type="entry name" value="OS11G0534500 PROTEIN"/>
    <property type="match status" value="1"/>
</dbReference>
<evidence type="ECO:0000256" key="1">
    <source>
        <dbReference type="SAM" id="MobiDB-lite"/>
    </source>
</evidence>
<dbReference type="PANTHER" id="PTHR46033">
    <property type="entry name" value="PROTEIN MAIN-LIKE 2"/>
    <property type="match status" value="1"/>
</dbReference>
<dbReference type="GO" id="GO:0010073">
    <property type="term" value="P:meristem maintenance"/>
    <property type="evidence" value="ECO:0007669"/>
    <property type="project" value="InterPro"/>
</dbReference>
<dbReference type="EMBL" id="DQ011604">
    <property type="protein sequence ID" value="AAZ06220.1"/>
    <property type="molecule type" value="Genomic_DNA"/>
</dbReference>
<name>Q0P168_ORYSI</name>
<protein>
    <submittedName>
        <fullName evidence="3">Putative mutator-like transposase</fullName>
    </submittedName>
</protein>
<dbReference type="InterPro" id="IPR044824">
    <property type="entry name" value="MAIN-like"/>
</dbReference>
<evidence type="ECO:0000259" key="2">
    <source>
        <dbReference type="Pfam" id="PF10536"/>
    </source>
</evidence>
<proteinExistence type="predicted"/>
<organism evidence="3">
    <name type="scientific">Oryza sativa subsp. indica</name>
    <name type="common">Rice</name>
    <dbReference type="NCBI Taxonomy" id="39946"/>
    <lineage>
        <taxon>Eukaryota</taxon>
        <taxon>Viridiplantae</taxon>
        <taxon>Streptophyta</taxon>
        <taxon>Embryophyta</taxon>
        <taxon>Tracheophyta</taxon>
        <taxon>Spermatophyta</taxon>
        <taxon>Magnoliopsida</taxon>
        <taxon>Liliopsida</taxon>
        <taxon>Poales</taxon>
        <taxon>Poaceae</taxon>
        <taxon>BOP clade</taxon>
        <taxon>Oryzoideae</taxon>
        <taxon>Oryzeae</taxon>
        <taxon>Oryzinae</taxon>
        <taxon>Oryza</taxon>
        <taxon>Oryza sativa</taxon>
    </lineage>
</organism>
<accession>Q0P168</accession>
<dbReference type="Pfam" id="PF10536">
    <property type="entry name" value="PMD"/>
    <property type="match status" value="1"/>
</dbReference>
<gene>
    <name evidence="3" type="ORF">TQR14A11.6</name>
</gene>
<feature type="domain" description="Aminotransferase-like plant mobile" evidence="2">
    <location>
        <begin position="30"/>
        <end position="154"/>
    </location>
</feature>
<feature type="region of interest" description="Disordered" evidence="1">
    <location>
        <begin position="208"/>
        <end position="229"/>
    </location>
</feature>
<evidence type="ECO:0000313" key="3">
    <source>
        <dbReference type="EMBL" id="AAZ06250.1"/>
    </source>
</evidence>
<dbReference type="InterPro" id="IPR019557">
    <property type="entry name" value="AminoTfrase-like_pln_mobile"/>
</dbReference>